<accession>A0A0A1DRS2</accession>
<sequence length="352" mass="36132">MATLLAVLALTAGTGGWLLTDRDSAPAAEHRATRPTVTVEQGALRQSIQLTGTLGYGSPRTVTGTGDGIVTWLPSAGVTVARGRQLYRVDDAPVVLFYGDLPLYRELAEPAPPEKPADDAPPPPPAQPQHGNDVDLVARNLAELGFYDGATEDATYSGSLVSAVRAWQSAQDEEPTGVLGPGNVLVSTGAVRVDSLTAQVGDPAATAVLSVTTTARVLTLDLAETDTTDVVPGRKVRVTLGDGTVVRTKVQHVGKPTPSDDGRPATVPVLVRPTRVGSLAGAESGPVTAVLVTAARHDVRYVPVTALLALAGGGYALERPDGTLVPVEIGMVADGEVEVDGIEAGASVVVAQ</sequence>
<gene>
    <name evidence="3" type="ORF">KR76_25745</name>
</gene>
<name>A0A0A1DRS2_NOCSI</name>
<dbReference type="InterPro" id="IPR036365">
    <property type="entry name" value="PGBD-like_sf"/>
</dbReference>
<evidence type="ECO:0000313" key="4">
    <source>
        <dbReference type="Proteomes" id="UP000030300"/>
    </source>
</evidence>
<dbReference type="Proteomes" id="UP000030300">
    <property type="component" value="Chromosome"/>
</dbReference>
<dbReference type="STRING" id="2045.KR76_25745"/>
<feature type="region of interest" description="Disordered" evidence="1">
    <location>
        <begin position="108"/>
        <end position="132"/>
    </location>
</feature>
<dbReference type="InterPro" id="IPR002477">
    <property type="entry name" value="Peptidoglycan-bd-like"/>
</dbReference>
<protein>
    <submittedName>
        <fullName evidence="3">Putative peptidoglycan binding domain 1</fullName>
    </submittedName>
</protein>
<dbReference type="HOGENOM" id="CLU_057459_1_0_11"/>
<feature type="compositionally biased region" description="Pro residues" evidence="1">
    <location>
        <begin position="110"/>
        <end position="127"/>
    </location>
</feature>
<dbReference type="SUPFAM" id="SSF47090">
    <property type="entry name" value="PGBD-like"/>
    <property type="match status" value="1"/>
</dbReference>
<proteinExistence type="predicted"/>
<evidence type="ECO:0000313" key="3">
    <source>
        <dbReference type="EMBL" id="AIY19327.2"/>
    </source>
</evidence>
<dbReference type="Pfam" id="PF01471">
    <property type="entry name" value="PG_binding_1"/>
    <property type="match status" value="1"/>
</dbReference>
<dbReference type="AlphaFoldDB" id="A0A0A1DRS2"/>
<keyword evidence="4" id="KW-1185">Reference proteome</keyword>
<dbReference type="Gene3D" id="1.10.101.10">
    <property type="entry name" value="PGBD-like superfamily/PGBD"/>
    <property type="match status" value="1"/>
</dbReference>
<evidence type="ECO:0000256" key="1">
    <source>
        <dbReference type="SAM" id="MobiDB-lite"/>
    </source>
</evidence>
<feature type="domain" description="Peptidoglycan binding-like" evidence="2">
    <location>
        <begin position="131"/>
        <end position="181"/>
    </location>
</feature>
<dbReference type="InterPro" id="IPR036366">
    <property type="entry name" value="PGBDSf"/>
</dbReference>
<evidence type="ECO:0000259" key="2">
    <source>
        <dbReference type="Pfam" id="PF01471"/>
    </source>
</evidence>
<dbReference type="EMBL" id="CP009896">
    <property type="protein sequence ID" value="AIY19327.2"/>
    <property type="molecule type" value="Genomic_DNA"/>
</dbReference>
<dbReference type="eggNOG" id="COG3409">
    <property type="taxonomic scope" value="Bacteria"/>
</dbReference>
<reference evidence="3 4" key="1">
    <citation type="journal article" date="2015" name="Genome Announc.">
        <title>Complete Genome Sequence of Steroid-Transforming Nocardioides simplex VKM Ac-2033D.</title>
        <authorList>
            <person name="Shtratnikova V.Y."/>
            <person name="Schelkunov M.I."/>
            <person name="Pekov Y.A."/>
            <person name="Fokina V.V."/>
            <person name="Logacheva M.D."/>
            <person name="Sokolov S.L."/>
            <person name="Bragin E.Y."/>
            <person name="Ashapkin V.V."/>
            <person name="Donova M.V."/>
        </authorList>
    </citation>
    <scope>NUCLEOTIDE SEQUENCE [LARGE SCALE GENOMIC DNA]</scope>
    <source>
        <strain evidence="3 4">VKM Ac-2033D</strain>
    </source>
</reference>
<organism evidence="3 4">
    <name type="scientific">Nocardioides simplex</name>
    <name type="common">Arthrobacter simplex</name>
    <dbReference type="NCBI Taxonomy" id="2045"/>
    <lineage>
        <taxon>Bacteria</taxon>
        <taxon>Bacillati</taxon>
        <taxon>Actinomycetota</taxon>
        <taxon>Actinomycetes</taxon>
        <taxon>Propionibacteriales</taxon>
        <taxon>Nocardioidaceae</taxon>
        <taxon>Pimelobacter</taxon>
    </lineage>
</organism>
<dbReference type="KEGG" id="psim:KR76_25745"/>